<organism evidence="1 2">
    <name type="scientific">Chrysophaeum taylorii</name>
    <dbReference type="NCBI Taxonomy" id="2483200"/>
    <lineage>
        <taxon>Eukaryota</taxon>
        <taxon>Sar</taxon>
        <taxon>Stramenopiles</taxon>
        <taxon>Ochrophyta</taxon>
        <taxon>Pelagophyceae</taxon>
        <taxon>Pelagomonadales</taxon>
        <taxon>Pelagomonadaceae</taxon>
        <taxon>Chrysophaeum</taxon>
    </lineage>
</organism>
<dbReference type="Pfam" id="PF21672">
    <property type="entry name" value="COMM_HN"/>
    <property type="match status" value="1"/>
</dbReference>
<dbReference type="InterPro" id="IPR037361">
    <property type="entry name" value="COMMD10"/>
</dbReference>
<dbReference type="PANTHER" id="PTHR12333:SF0">
    <property type="entry name" value="COMM DOMAIN-CONTAINING PROTEIN 10"/>
    <property type="match status" value="1"/>
</dbReference>
<evidence type="ECO:0000313" key="2">
    <source>
        <dbReference type="Proteomes" id="UP001230188"/>
    </source>
</evidence>
<evidence type="ECO:0000313" key="1">
    <source>
        <dbReference type="EMBL" id="KAJ8598863.1"/>
    </source>
</evidence>
<dbReference type="EMBL" id="JAQMWT010000631">
    <property type="protein sequence ID" value="KAJ8598863.1"/>
    <property type="molecule type" value="Genomic_DNA"/>
</dbReference>
<protein>
    <recommendedName>
        <fullName evidence="3">COMM domain-containing protein</fullName>
    </recommendedName>
</protein>
<name>A0AAD7U682_9STRA</name>
<reference evidence="1" key="1">
    <citation type="submission" date="2023-01" db="EMBL/GenBank/DDBJ databases">
        <title>Metagenome sequencing of chrysophaentin producing Chrysophaeum taylorii.</title>
        <authorList>
            <person name="Davison J."/>
            <person name="Bewley C."/>
        </authorList>
    </citation>
    <scope>NUCLEOTIDE SEQUENCE</scope>
    <source>
        <strain evidence="1">NIES-1699</strain>
    </source>
</reference>
<dbReference type="PANTHER" id="PTHR12333">
    <property type="entry name" value="COMM DOMAIN CONTAINING PROTEIN 10"/>
    <property type="match status" value="1"/>
</dbReference>
<comment type="caution">
    <text evidence="1">The sequence shown here is derived from an EMBL/GenBank/DDBJ whole genome shotgun (WGS) entry which is preliminary data.</text>
</comment>
<proteinExistence type="predicted"/>
<keyword evidence="2" id="KW-1185">Reference proteome</keyword>
<gene>
    <name evidence="1" type="ORF">CTAYLR_010666</name>
</gene>
<sequence>MATKPSLTEALSVANAMPAEAFKSISRRVVRRLGDPRAVKLLTAAEEEQACSTLGLTGAQVAALLELCAYIFEQAAYQMQRPDQFEEHAKTSIGLAPDKASAARQVWEAEATAYVARLRERHVLGPQVLRDTTWATHLCLAHKTDTKSINDSSTAVFDLHLADDKASDDHLVFEASHQELYGFFQKLQDVQRAIDNLSS</sequence>
<evidence type="ECO:0008006" key="3">
    <source>
        <dbReference type="Google" id="ProtNLM"/>
    </source>
</evidence>
<dbReference type="AlphaFoldDB" id="A0AAD7U682"/>
<dbReference type="Proteomes" id="UP001230188">
    <property type="component" value="Unassembled WGS sequence"/>
</dbReference>
<accession>A0AAD7U682</accession>